<dbReference type="GO" id="GO:0008360">
    <property type="term" value="P:regulation of cell shape"/>
    <property type="evidence" value="ECO:0007669"/>
    <property type="project" value="UniProtKB-KW"/>
</dbReference>
<dbReference type="GO" id="GO:0009252">
    <property type="term" value="P:peptidoglycan biosynthetic process"/>
    <property type="evidence" value="ECO:0007669"/>
    <property type="project" value="UniProtKB-UniRule"/>
</dbReference>
<evidence type="ECO:0000259" key="12">
    <source>
        <dbReference type="Pfam" id="PF02875"/>
    </source>
</evidence>
<evidence type="ECO:0000256" key="6">
    <source>
        <dbReference type="ARBA" id="ARBA00022960"/>
    </source>
</evidence>
<protein>
    <recommendedName>
        <fullName evidence="10 11">UDP-N-acetylmuramoyl-tripeptide--D-alanyl-D-alanine ligase</fullName>
        <ecNumber evidence="10 11">6.3.2.10</ecNumber>
    </recommendedName>
    <alternativeName>
        <fullName evidence="10">D-alanyl-D-alanine-adding enzyme</fullName>
    </alternativeName>
</protein>
<evidence type="ECO:0000256" key="8">
    <source>
        <dbReference type="ARBA" id="ARBA00023306"/>
    </source>
</evidence>
<dbReference type="EMBL" id="RRCO01000009">
    <property type="protein sequence ID" value="RRJ24189.1"/>
    <property type="molecule type" value="Genomic_DNA"/>
</dbReference>
<comment type="subcellular location">
    <subcellularLocation>
        <location evidence="10 11">Cytoplasm</location>
    </subcellularLocation>
</comment>
<dbReference type="Proteomes" id="UP000272490">
    <property type="component" value="Unassembled WGS sequence"/>
</dbReference>
<keyword evidence="15" id="KW-1185">Reference proteome</keyword>
<accession>A0A3P3QUI8</accession>
<dbReference type="Pfam" id="PF02875">
    <property type="entry name" value="Mur_ligase_C"/>
    <property type="match status" value="1"/>
</dbReference>
<dbReference type="GO" id="GO:0071555">
    <property type="term" value="P:cell wall organization"/>
    <property type="evidence" value="ECO:0007669"/>
    <property type="project" value="UniProtKB-KW"/>
</dbReference>
<evidence type="ECO:0000259" key="13">
    <source>
        <dbReference type="Pfam" id="PF08245"/>
    </source>
</evidence>
<dbReference type="Gene3D" id="3.40.1390.10">
    <property type="entry name" value="MurE/MurF, N-terminal domain"/>
    <property type="match status" value="1"/>
</dbReference>
<dbReference type="InterPro" id="IPR013221">
    <property type="entry name" value="Mur_ligase_cen"/>
</dbReference>
<dbReference type="Gene3D" id="3.40.1190.10">
    <property type="entry name" value="Mur-like, catalytic domain"/>
    <property type="match status" value="1"/>
</dbReference>
<evidence type="ECO:0000313" key="14">
    <source>
        <dbReference type="EMBL" id="RRJ24189.1"/>
    </source>
</evidence>
<dbReference type="InterPro" id="IPR035911">
    <property type="entry name" value="MurE/MurF_N"/>
</dbReference>
<dbReference type="SUPFAM" id="SSF53623">
    <property type="entry name" value="MurD-like peptide ligases, catalytic domain"/>
    <property type="match status" value="1"/>
</dbReference>
<dbReference type="RefSeq" id="WP_128675228.1">
    <property type="nucleotide sequence ID" value="NZ_RRCO01000009.1"/>
</dbReference>
<dbReference type="UniPathway" id="UPA00219"/>
<evidence type="ECO:0000256" key="11">
    <source>
        <dbReference type="RuleBase" id="RU004136"/>
    </source>
</evidence>
<feature type="binding site" evidence="10">
    <location>
        <begin position="112"/>
        <end position="118"/>
    </location>
    <ligand>
        <name>ATP</name>
        <dbReference type="ChEBI" id="CHEBI:30616"/>
    </ligand>
</feature>
<proteinExistence type="inferred from homology"/>
<feature type="domain" description="Mur ligase C-terminal" evidence="12">
    <location>
        <begin position="318"/>
        <end position="439"/>
    </location>
</feature>
<evidence type="ECO:0000256" key="2">
    <source>
        <dbReference type="ARBA" id="ARBA00022598"/>
    </source>
</evidence>
<comment type="caution">
    <text evidence="14">The sequence shown here is derived from an EMBL/GenBank/DDBJ whole genome shotgun (WGS) entry which is preliminary data.</text>
</comment>
<dbReference type="OrthoDB" id="9801978at2"/>
<organism evidence="14 15">
    <name type="scientific">Lachnoanaerobaculum gingivalis</name>
    <dbReference type="NCBI Taxonomy" id="2490855"/>
    <lineage>
        <taxon>Bacteria</taxon>
        <taxon>Bacillati</taxon>
        <taxon>Bacillota</taxon>
        <taxon>Clostridia</taxon>
        <taxon>Lachnospirales</taxon>
        <taxon>Lachnospiraceae</taxon>
        <taxon>Lachnoanaerobaculum</taxon>
    </lineage>
</organism>
<evidence type="ECO:0000256" key="3">
    <source>
        <dbReference type="ARBA" id="ARBA00022618"/>
    </source>
</evidence>
<keyword evidence="2 10" id="KW-0436">Ligase</keyword>
<name>A0A3P3QUI8_9FIRM</name>
<dbReference type="PANTHER" id="PTHR43024">
    <property type="entry name" value="UDP-N-ACETYLMURAMOYL-TRIPEPTIDE--D-ALANYL-D-ALANINE LIGASE"/>
    <property type="match status" value="1"/>
</dbReference>
<evidence type="ECO:0000256" key="7">
    <source>
        <dbReference type="ARBA" id="ARBA00022984"/>
    </source>
</evidence>
<comment type="similarity">
    <text evidence="10">Belongs to the MurCDEF family. MurF subfamily.</text>
</comment>
<evidence type="ECO:0000313" key="15">
    <source>
        <dbReference type="Proteomes" id="UP000272490"/>
    </source>
</evidence>
<sequence>MNDTTIKELAFATGGEIISGNENAVFSNIVIDSRQADKDSLFVPLVGEKNDAHKFLESVYDMGCRAAISSKKDIFLKDDFNIVLVNDTTEALQKLGKYIRSKLTLPLVGVTGSVGKTTTREMVALALSDLKVFKTPNNFNSQVGVPITLSRINDEEIGVIELGMSQFGEMERIAKIVNCDCALITNIGTAHIENLHTRENIRAEKFHIMDGMKEGSVVFLNADNDLLFDPPKEKGIVYKYFSAKGNTSCDYYATDIVFNNAMPEFTAHIGGKKVRVHLNVFGEHQISNALAAIAVADHYNLSIESAAKHLEEFRGFSHRQELIKLKDFTIIDDTYNASPDSMKASISILKDFEAERKIAVLADMKELGTDEKILHKEIGDFINENVKLDAVFTVGELAKEIIKDINKDIYTKSFEDNESLEKFMSGYLKAGDVCLLKGSNSMRLFDVVDKIKNYEKFIR</sequence>
<comment type="pathway">
    <text evidence="10 11">Cell wall biogenesis; peptidoglycan biosynthesis.</text>
</comment>
<dbReference type="AlphaFoldDB" id="A0A3P3QUI8"/>
<dbReference type="SUPFAM" id="SSF63418">
    <property type="entry name" value="MurE/MurF N-terminal domain"/>
    <property type="match status" value="1"/>
</dbReference>
<keyword evidence="8 10" id="KW-0131">Cell cycle</keyword>
<dbReference type="PANTHER" id="PTHR43024:SF1">
    <property type="entry name" value="UDP-N-ACETYLMURAMOYL-TRIPEPTIDE--D-ALANYL-D-ALANINE LIGASE"/>
    <property type="match status" value="1"/>
</dbReference>
<keyword evidence="6 10" id="KW-0133">Cell shape</keyword>
<dbReference type="InterPro" id="IPR036565">
    <property type="entry name" value="Mur-like_cat_sf"/>
</dbReference>
<gene>
    <name evidence="10" type="primary">murF</name>
    <name evidence="14" type="ORF">EHV10_14275</name>
</gene>
<evidence type="ECO:0000256" key="9">
    <source>
        <dbReference type="ARBA" id="ARBA00023316"/>
    </source>
</evidence>
<dbReference type="SUPFAM" id="SSF53244">
    <property type="entry name" value="MurD-like peptide ligases, peptide-binding domain"/>
    <property type="match status" value="1"/>
</dbReference>
<evidence type="ECO:0000256" key="10">
    <source>
        <dbReference type="HAMAP-Rule" id="MF_02019"/>
    </source>
</evidence>
<evidence type="ECO:0000256" key="4">
    <source>
        <dbReference type="ARBA" id="ARBA00022741"/>
    </source>
</evidence>
<keyword evidence="7 10" id="KW-0573">Peptidoglycan synthesis</keyword>
<evidence type="ECO:0000256" key="5">
    <source>
        <dbReference type="ARBA" id="ARBA00022840"/>
    </source>
</evidence>
<dbReference type="InterPro" id="IPR005863">
    <property type="entry name" value="UDP-N-AcMur_synth"/>
</dbReference>
<dbReference type="GO" id="GO:0047480">
    <property type="term" value="F:UDP-N-acetylmuramoyl-tripeptide-D-alanyl-D-alanine ligase activity"/>
    <property type="evidence" value="ECO:0007669"/>
    <property type="project" value="UniProtKB-UniRule"/>
</dbReference>
<dbReference type="GO" id="GO:0008766">
    <property type="term" value="F:UDP-N-acetylmuramoylalanyl-D-glutamyl-2,6-diaminopimelate-D-alanyl-D-alanine ligase activity"/>
    <property type="evidence" value="ECO:0007669"/>
    <property type="project" value="RHEA"/>
</dbReference>
<dbReference type="GO" id="GO:0005524">
    <property type="term" value="F:ATP binding"/>
    <property type="evidence" value="ECO:0007669"/>
    <property type="project" value="UniProtKB-UniRule"/>
</dbReference>
<dbReference type="Gene3D" id="3.90.190.20">
    <property type="entry name" value="Mur ligase, C-terminal domain"/>
    <property type="match status" value="1"/>
</dbReference>
<keyword evidence="5 10" id="KW-0067">ATP-binding</keyword>
<keyword evidence="1 10" id="KW-0963">Cytoplasm</keyword>
<reference evidence="14 15" key="1">
    <citation type="submission" date="2018-11" db="EMBL/GenBank/DDBJ databases">
        <title>Genome sequencing of Lachnoanaerobaculum sp. KCOM 2030 (= ChDC B114).</title>
        <authorList>
            <person name="Kook J.-K."/>
            <person name="Park S.-N."/>
            <person name="Lim Y.K."/>
        </authorList>
    </citation>
    <scope>NUCLEOTIDE SEQUENCE [LARGE SCALE GENOMIC DNA]</scope>
    <source>
        <strain evidence="14 15">KCOM 2030</strain>
    </source>
</reference>
<dbReference type="InterPro" id="IPR051046">
    <property type="entry name" value="MurCDEF_CellWall_CoF430Synth"/>
</dbReference>
<evidence type="ECO:0000256" key="1">
    <source>
        <dbReference type="ARBA" id="ARBA00022490"/>
    </source>
</evidence>
<dbReference type="GO" id="GO:0051301">
    <property type="term" value="P:cell division"/>
    <property type="evidence" value="ECO:0007669"/>
    <property type="project" value="UniProtKB-KW"/>
</dbReference>
<comment type="function">
    <text evidence="10 11">Involved in cell wall formation. Catalyzes the final step in the synthesis of UDP-N-acetylmuramoyl-pentapeptide, the precursor of murein.</text>
</comment>
<dbReference type="EC" id="6.3.2.10" evidence="10 11"/>
<comment type="catalytic activity">
    <reaction evidence="10 11">
        <text>D-alanyl-D-alanine + UDP-N-acetyl-alpha-D-muramoyl-L-alanyl-gamma-D-glutamyl-meso-2,6-diaminopimelate + ATP = UDP-N-acetyl-alpha-D-muramoyl-L-alanyl-gamma-D-glutamyl-meso-2,6-diaminopimeloyl-D-alanyl-D-alanine + ADP + phosphate + H(+)</text>
        <dbReference type="Rhea" id="RHEA:28374"/>
        <dbReference type="ChEBI" id="CHEBI:15378"/>
        <dbReference type="ChEBI" id="CHEBI:30616"/>
        <dbReference type="ChEBI" id="CHEBI:43474"/>
        <dbReference type="ChEBI" id="CHEBI:57822"/>
        <dbReference type="ChEBI" id="CHEBI:61386"/>
        <dbReference type="ChEBI" id="CHEBI:83905"/>
        <dbReference type="ChEBI" id="CHEBI:456216"/>
        <dbReference type="EC" id="6.3.2.10"/>
    </reaction>
</comment>
<feature type="domain" description="Mur ligase central" evidence="13">
    <location>
        <begin position="110"/>
        <end position="296"/>
    </location>
</feature>
<dbReference type="InterPro" id="IPR004101">
    <property type="entry name" value="Mur_ligase_C"/>
</dbReference>
<keyword evidence="3 10" id="KW-0132">Cell division</keyword>
<keyword evidence="9 10" id="KW-0961">Cell wall biogenesis/degradation</keyword>
<dbReference type="HAMAP" id="MF_02019">
    <property type="entry name" value="MurF"/>
    <property type="match status" value="1"/>
</dbReference>
<dbReference type="GO" id="GO:0005737">
    <property type="term" value="C:cytoplasm"/>
    <property type="evidence" value="ECO:0007669"/>
    <property type="project" value="UniProtKB-SubCell"/>
</dbReference>
<keyword evidence="4 10" id="KW-0547">Nucleotide-binding</keyword>
<dbReference type="InterPro" id="IPR036615">
    <property type="entry name" value="Mur_ligase_C_dom_sf"/>
</dbReference>
<dbReference type="NCBIfam" id="TIGR01143">
    <property type="entry name" value="murF"/>
    <property type="match status" value="1"/>
</dbReference>
<dbReference type="Pfam" id="PF08245">
    <property type="entry name" value="Mur_ligase_M"/>
    <property type="match status" value="1"/>
</dbReference>